<comment type="caution">
    <text evidence="2">The sequence shown here is derived from an EMBL/GenBank/DDBJ whole genome shotgun (WGS) entry which is preliminary data.</text>
</comment>
<name>A0AAN6PY59_9PEZI</name>
<dbReference type="AlphaFoldDB" id="A0AAN6PY59"/>
<reference evidence="2" key="2">
    <citation type="submission" date="2023-05" db="EMBL/GenBank/DDBJ databases">
        <authorList>
            <consortium name="Lawrence Berkeley National Laboratory"/>
            <person name="Steindorff A."/>
            <person name="Hensen N."/>
            <person name="Bonometti L."/>
            <person name="Westerberg I."/>
            <person name="Brannstrom I.O."/>
            <person name="Guillou S."/>
            <person name="Cros-Aarteil S."/>
            <person name="Calhoun S."/>
            <person name="Haridas S."/>
            <person name="Kuo A."/>
            <person name="Mondo S."/>
            <person name="Pangilinan J."/>
            <person name="Riley R."/>
            <person name="Labutti K."/>
            <person name="Andreopoulos B."/>
            <person name="Lipzen A."/>
            <person name="Chen C."/>
            <person name="Yanf M."/>
            <person name="Daum C."/>
            <person name="Ng V."/>
            <person name="Clum A."/>
            <person name="Ohm R."/>
            <person name="Martin F."/>
            <person name="Silar P."/>
            <person name="Natvig D."/>
            <person name="Lalanne C."/>
            <person name="Gautier V."/>
            <person name="Ament-Velasquez S.L."/>
            <person name="Kruys A."/>
            <person name="Hutchinson M.I."/>
            <person name="Powell A.J."/>
            <person name="Barry K."/>
            <person name="Miller A.N."/>
            <person name="Grigoriev I.V."/>
            <person name="Debuchy R."/>
            <person name="Gladieux P."/>
            <person name="Thoren M.H."/>
            <person name="Johannesson H."/>
        </authorList>
    </citation>
    <scope>NUCLEOTIDE SEQUENCE</scope>
    <source>
        <strain evidence="2">CBS 757.83</strain>
    </source>
</reference>
<dbReference type="Proteomes" id="UP001305647">
    <property type="component" value="Unassembled WGS sequence"/>
</dbReference>
<sequence length="174" mass="18919">MVLFVKVASRADEACAVASVSLPGEGRRRLCRHARTRPGAASYAELGAPLLETIPHTIGELLSRKSGIDGPAETNLAPSKTASVEGEGEKLLHATQVSLDHTPDGSLGKHRRTSLQPSIQEAGGDINDWRSIIEETKEGLLWRSVTCWRAARYREGCTQTNHPAWQMYGLRAPP</sequence>
<gene>
    <name evidence="2" type="ORF">N658DRAFT_269920</name>
</gene>
<keyword evidence="3" id="KW-1185">Reference proteome</keyword>
<protein>
    <submittedName>
        <fullName evidence="2">Uncharacterized protein</fullName>
    </submittedName>
</protein>
<accession>A0AAN6PY59</accession>
<dbReference type="EMBL" id="MU863671">
    <property type="protein sequence ID" value="KAK4097642.1"/>
    <property type="molecule type" value="Genomic_DNA"/>
</dbReference>
<feature type="region of interest" description="Disordered" evidence="1">
    <location>
        <begin position="65"/>
        <end position="86"/>
    </location>
</feature>
<feature type="region of interest" description="Disordered" evidence="1">
    <location>
        <begin position="99"/>
        <end position="118"/>
    </location>
</feature>
<proteinExistence type="predicted"/>
<reference evidence="2" key="1">
    <citation type="journal article" date="2023" name="Mol. Phylogenet. Evol.">
        <title>Genome-scale phylogeny and comparative genomics of the fungal order Sordariales.</title>
        <authorList>
            <person name="Hensen N."/>
            <person name="Bonometti L."/>
            <person name="Westerberg I."/>
            <person name="Brannstrom I.O."/>
            <person name="Guillou S."/>
            <person name="Cros-Aarteil S."/>
            <person name="Calhoun S."/>
            <person name="Haridas S."/>
            <person name="Kuo A."/>
            <person name="Mondo S."/>
            <person name="Pangilinan J."/>
            <person name="Riley R."/>
            <person name="LaButti K."/>
            <person name="Andreopoulos B."/>
            <person name="Lipzen A."/>
            <person name="Chen C."/>
            <person name="Yan M."/>
            <person name="Daum C."/>
            <person name="Ng V."/>
            <person name="Clum A."/>
            <person name="Steindorff A."/>
            <person name="Ohm R.A."/>
            <person name="Martin F."/>
            <person name="Silar P."/>
            <person name="Natvig D.O."/>
            <person name="Lalanne C."/>
            <person name="Gautier V."/>
            <person name="Ament-Velasquez S.L."/>
            <person name="Kruys A."/>
            <person name="Hutchinson M.I."/>
            <person name="Powell A.J."/>
            <person name="Barry K."/>
            <person name="Miller A.N."/>
            <person name="Grigoriev I.V."/>
            <person name="Debuchy R."/>
            <person name="Gladieux P."/>
            <person name="Hiltunen Thoren M."/>
            <person name="Johannesson H."/>
        </authorList>
    </citation>
    <scope>NUCLEOTIDE SEQUENCE</scope>
    <source>
        <strain evidence="2">CBS 757.83</strain>
    </source>
</reference>
<evidence type="ECO:0000313" key="3">
    <source>
        <dbReference type="Proteomes" id="UP001305647"/>
    </source>
</evidence>
<organism evidence="2 3">
    <name type="scientific">Parathielavia hyrcaniae</name>
    <dbReference type="NCBI Taxonomy" id="113614"/>
    <lineage>
        <taxon>Eukaryota</taxon>
        <taxon>Fungi</taxon>
        <taxon>Dikarya</taxon>
        <taxon>Ascomycota</taxon>
        <taxon>Pezizomycotina</taxon>
        <taxon>Sordariomycetes</taxon>
        <taxon>Sordariomycetidae</taxon>
        <taxon>Sordariales</taxon>
        <taxon>Chaetomiaceae</taxon>
        <taxon>Parathielavia</taxon>
    </lineage>
</organism>
<evidence type="ECO:0000256" key="1">
    <source>
        <dbReference type="SAM" id="MobiDB-lite"/>
    </source>
</evidence>
<evidence type="ECO:0000313" key="2">
    <source>
        <dbReference type="EMBL" id="KAK4097642.1"/>
    </source>
</evidence>